<name>A0A173VA80_9FIRM</name>
<sequence>MDDNLQDFKESMNAWGWSVNARNNFNKFMDAIETEQGLIEQIQRIQSIIDDIVLNKEISQFKKCLEVGTEYYRARIINPEDDDDLKKGIGKTQDNKFMGYDDINSREPILGIGSEGRNNIAGASYLYIASNPETACMEIKSQFGDLISLAKFKVLKPLYIIDFESEKTFQRKDTEFYGMSMGVFFSQLMLRFTQPVRGENAYRATQIIADHLRKTGIDGIKYKSFLTPGGANYTIFNCHPSAIEFCESKVLLHKQANHSFWDFNNETEIMSNKDGKMLIYDKTIADEHKKHLLQRFKRIK</sequence>
<proteinExistence type="predicted"/>
<dbReference type="EMBL" id="CYXZ01000021">
    <property type="protein sequence ID" value="CUN23586.1"/>
    <property type="molecule type" value="Genomic_DNA"/>
</dbReference>
<dbReference type="STRING" id="166486.ERS852572_02731"/>
<feature type="domain" description="RES" evidence="1">
    <location>
        <begin position="103"/>
        <end position="249"/>
    </location>
</feature>
<dbReference type="RefSeq" id="WP_055195132.1">
    <property type="nucleotide sequence ID" value="NZ_CABIYH010000021.1"/>
</dbReference>
<gene>
    <name evidence="2" type="ORF">ERS852572_02731</name>
</gene>
<evidence type="ECO:0000313" key="3">
    <source>
        <dbReference type="Proteomes" id="UP000095350"/>
    </source>
</evidence>
<dbReference type="PaxDb" id="166486-ERS852572_02731"/>
<evidence type="ECO:0000259" key="1">
    <source>
        <dbReference type="SMART" id="SM00953"/>
    </source>
</evidence>
<reference evidence="2 3" key="1">
    <citation type="submission" date="2015-09" db="EMBL/GenBank/DDBJ databases">
        <authorList>
            <consortium name="Pathogen Informatics"/>
        </authorList>
    </citation>
    <scope>NUCLEOTIDE SEQUENCE [LARGE SCALE GENOMIC DNA]</scope>
    <source>
        <strain evidence="2 3">2789STDY5834960</strain>
    </source>
</reference>
<dbReference type="Pfam" id="PF08808">
    <property type="entry name" value="RES"/>
    <property type="match status" value="1"/>
</dbReference>
<dbReference type="AlphaFoldDB" id="A0A173VA80"/>
<dbReference type="Proteomes" id="UP000095350">
    <property type="component" value="Unassembled WGS sequence"/>
</dbReference>
<organism evidence="2 3">
    <name type="scientific">Roseburia intestinalis</name>
    <dbReference type="NCBI Taxonomy" id="166486"/>
    <lineage>
        <taxon>Bacteria</taxon>
        <taxon>Bacillati</taxon>
        <taxon>Bacillota</taxon>
        <taxon>Clostridia</taxon>
        <taxon>Lachnospirales</taxon>
        <taxon>Lachnospiraceae</taxon>
        <taxon>Roseburia</taxon>
    </lineage>
</organism>
<evidence type="ECO:0000313" key="2">
    <source>
        <dbReference type="EMBL" id="CUN23586.1"/>
    </source>
</evidence>
<dbReference type="OrthoDB" id="648213at2"/>
<accession>A0A173VA80</accession>
<dbReference type="InterPro" id="IPR014914">
    <property type="entry name" value="RES_dom"/>
</dbReference>
<protein>
    <submittedName>
        <fullName evidence="2">Uncharacterized conserved protein</fullName>
    </submittedName>
</protein>
<dbReference type="SMART" id="SM00953">
    <property type="entry name" value="RES"/>
    <property type="match status" value="1"/>
</dbReference>